<gene>
    <name evidence="1" type="ORF">KK1_036222</name>
</gene>
<accession>A0A151RIQ7</accession>
<dbReference type="STRING" id="3821.A0A151RIQ7"/>
<proteinExistence type="predicted"/>
<dbReference type="Proteomes" id="UP000075243">
    <property type="component" value="Unassembled WGS sequence"/>
</dbReference>
<dbReference type="AlphaFoldDB" id="A0A151RIQ7"/>
<protein>
    <submittedName>
        <fullName evidence="1">S-acyltransferase At3g60800 family</fullName>
    </submittedName>
</protein>
<name>A0A151RIQ7_CAJCA</name>
<dbReference type="Gramene" id="C.cajan_34955.t">
    <property type="protein sequence ID" value="C.cajan_34955.t"/>
    <property type="gene ID" value="C.cajan_34955"/>
</dbReference>
<evidence type="ECO:0000313" key="2">
    <source>
        <dbReference type="Proteomes" id="UP000075243"/>
    </source>
</evidence>
<dbReference type="EMBL" id="KQ483719">
    <property type="protein sequence ID" value="KYP42393.1"/>
    <property type="molecule type" value="Genomic_DNA"/>
</dbReference>
<keyword evidence="2" id="KW-1185">Reference proteome</keyword>
<reference evidence="1" key="1">
    <citation type="journal article" date="2012" name="Nat. Biotechnol.">
        <title>Draft genome sequence of pigeonpea (Cajanus cajan), an orphan legume crop of resource-poor farmers.</title>
        <authorList>
            <person name="Varshney R.K."/>
            <person name="Chen W."/>
            <person name="Li Y."/>
            <person name="Bharti A.K."/>
            <person name="Saxena R.K."/>
            <person name="Schlueter J.A."/>
            <person name="Donoghue M.T."/>
            <person name="Azam S."/>
            <person name="Fan G."/>
            <person name="Whaley A.M."/>
            <person name="Farmer A.D."/>
            <person name="Sheridan J."/>
            <person name="Iwata A."/>
            <person name="Tuteja R."/>
            <person name="Penmetsa R.V."/>
            <person name="Wu W."/>
            <person name="Upadhyaya H.D."/>
            <person name="Yang S.P."/>
            <person name="Shah T."/>
            <person name="Saxena K.B."/>
            <person name="Michael T."/>
            <person name="McCombie W.R."/>
            <person name="Yang B."/>
            <person name="Zhang G."/>
            <person name="Yang H."/>
            <person name="Wang J."/>
            <person name="Spillane C."/>
            <person name="Cook D.R."/>
            <person name="May G.D."/>
            <person name="Xu X."/>
            <person name="Jackson S.A."/>
        </authorList>
    </citation>
    <scope>NUCLEOTIDE SEQUENCE [LARGE SCALE GENOMIC DNA]</scope>
</reference>
<sequence length="54" mass="6209">MLSLITSEDKENSVFGMDKGYWFIPAYSEEDIRRMPVLQGLEYPSTPGFSAQEF</sequence>
<evidence type="ECO:0000313" key="1">
    <source>
        <dbReference type="EMBL" id="KYP42393.1"/>
    </source>
</evidence>
<organism evidence="1 2">
    <name type="scientific">Cajanus cajan</name>
    <name type="common">Pigeon pea</name>
    <name type="synonym">Cajanus indicus</name>
    <dbReference type="NCBI Taxonomy" id="3821"/>
    <lineage>
        <taxon>Eukaryota</taxon>
        <taxon>Viridiplantae</taxon>
        <taxon>Streptophyta</taxon>
        <taxon>Embryophyta</taxon>
        <taxon>Tracheophyta</taxon>
        <taxon>Spermatophyta</taxon>
        <taxon>Magnoliopsida</taxon>
        <taxon>eudicotyledons</taxon>
        <taxon>Gunneridae</taxon>
        <taxon>Pentapetalae</taxon>
        <taxon>rosids</taxon>
        <taxon>fabids</taxon>
        <taxon>Fabales</taxon>
        <taxon>Fabaceae</taxon>
        <taxon>Papilionoideae</taxon>
        <taxon>50 kb inversion clade</taxon>
        <taxon>NPAAA clade</taxon>
        <taxon>indigoferoid/millettioid clade</taxon>
        <taxon>Phaseoleae</taxon>
        <taxon>Cajanus</taxon>
    </lineage>
</organism>